<comment type="caution">
    <text evidence="2">The sequence shown here is derived from an EMBL/GenBank/DDBJ whole genome shotgun (WGS) entry which is preliminary data.</text>
</comment>
<protein>
    <submittedName>
        <fullName evidence="2">Uncharacterized protein</fullName>
    </submittedName>
</protein>
<dbReference type="Proteomes" id="UP001642360">
    <property type="component" value="Unassembled WGS sequence"/>
</dbReference>
<sequence length="169" mass="19813">MVSKKERGRTQKSEKKNEQETNNDGVAGYEQFRDQRIKENMERMEKLGILELSRKLKTSKSLPPKNPPKKKPTLPPSEPTRRSSRLTNRTPVNYSEKRTPKKEGEVEKLLQNLDIRIKEGSKPEIYTEEHENLLGDCKTTWTLYVDGYDEDGHRIYDPFEGKSCHQCRY</sequence>
<feature type="compositionally biased region" description="Basic and acidic residues" evidence="1">
    <location>
        <begin position="1"/>
        <end position="19"/>
    </location>
</feature>
<dbReference type="AlphaFoldDB" id="A0ABC8S8R4"/>
<evidence type="ECO:0000256" key="1">
    <source>
        <dbReference type="SAM" id="MobiDB-lite"/>
    </source>
</evidence>
<keyword evidence="3" id="KW-1185">Reference proteome</keyword>
<evidence type="ECO:0000313" key="3">
    <source>
        <dbReference type="Proteomes" id="UP001642360"/>
    </source>
</evidence>
<evidence type="ECO:0000313" key="2">
    <source>
        <dbReference type="EMBL" id="CAK9150822.1"/>
    </source>
</evidence>
<feature type="compositionally biased region" description="Basic and acidic residues" evidence="1">
    <location>
        <begin position="31"/>
        <end position="54"/>
    </location>
</feature>
<dbReference type="InterPro" id="IPR040221">
    <property type="entry name" value="CDCA7/CDA7L"/>
</dbReference>
<dbReference type="PANTHER" id="PTHR31169">
    <property type="entry name" value="OS05G0300700 PROTEIN"/>
    <property type="match status" value="1"/>
</dbReference>
<gene>
    <name evidence="2" type="ORF">ILEXP_LOCUS18973</name>
</gene>
<dbReference type="EMBL" id="CAUOFW020002059">
    <property type="protein sequence ID" value="CAK9150822.1"/>
    <property type="molecule type" value="Genomic_DNA"/>
</dbReference>
<dbReference type="PANTHER" id="PTHR31169:SF33">
    <property type="entry name" value="CELL DIVISION CYCLE-ASSOCIATED 7-LIKE PROTEIN"/>
    <property type="match status" value="1"/>
</dbReference>
<reference evidence="2 3" key="1">
    <citation type="submission" date="2024-02" db="EMBL/GenBank/DDBJ databases">
        <authorList>
            <person name="Vignale AGUSTIN F."/>
            <person name="Sosa J E."/>
            <person name="Modenutti C."/>
        </authorList>
    </citation>
    <scope>NUCLEOTIDE SEQUENCE [LARGE SCALE GENOMIC DNA]</scope>
</reference>
<proteinExistence type="predicted"/>
<name>A0ABC8S8R4_9AQUA</name>
<organism evidence="2 3">
    <name type="scientific">Ilex paraguariensis</name>
    <name type="common">yerba mate</name>
    <dbReference type="NCBI Taxonomy" id="185542"/>
    <lineage>
        <taxon>Eukaryota</taxon>
        <taxon>Viridiplantae</taxon>
        <taxon>Streptophyta</taxon>
        <taxon>Embryophyta</taxon>
        <taxon>Tracheophyta</taxon>
        <taxon>Spermatophyta</taxon>
        <taxon>Magnoliopsida</taxon>
        <taxon>eudicotyledons</taxon>
        <taxon>Gunneridae</taxon>
        <taxon>Pentapetalae</taxon>
        <taxon>asterids</taxon>
        <taxon>campanulids</taxon>
        <taxon>Aquifoliales</taxon>
        <taxon>Aquifoliaceae</taxon>
        <taxon>Ilex</taxon>
    </lineage>
</organism>
<feature type="region of interest" description="Disordered" evidence="1">
    <location>
        <begin position="1"/>
        <end position="103"/>
    </location>
</feature>
<accession>A0ABC8S8R4</accession>